<dbReference type="InterPro" id="IPR046052">
    <property type="entry name" value="DUF6010"/>
</dbReference>
<dbReference type="EMBL" id="FOHB01000002">
    <property type="protein sequence ID" value="SER96476.1"/>
    <property type="molecule type" value="Genomic_DNA"/>
</dbReference>
<name>A0A1H9THB0_9MICO</name>
<reference evidence="3" key="1">
    <citation type="submission" date="2016-10" db="EMBL/GenBank/DDBJ databases">
        <authorList>
            <person name="Varghese N."/>
            <person name="Submissions S."/>
        </authorList>
    </citation>
    <scope>NUCLEOTIDE SEQUENCE [LARGE SCALE GENOMIC DNA]</scope>
    <source>
        <strain evidence="3">CGMCC 1.6963</strain>
    </source>
</reference>
<keyword evidence="1" id="KW-0472">Membrane</keyword>
<keyword evidence="1" id="KW-1133">Transmembrane helix</keyword>
<feature type="transmembrane region" description="Helical" evidence="1">
    <location>
        <begin position="43"/>
        <end position="62"/>
    </location>
</feature>
<dbReference type="AlphaFoldDB" id="A0A1H9THB0"/>
<evidence type="ECO:0000313" key="3">
    <source>
        <dbReference type="Proteomes" id="UP000199019"/>
    </source>
</evidence>
<proteinExistence type="predicted"/>
<gene>
    <name evidence="2" type="ORF">SAMN05216199_1611</name>
</gene>
<dbReference type="OrthoDB" id="2988755at2"/>
<dbReference type="STRING" id="587636.SAMN05216199_1611"/>
<accession>A0A1H9THB0</accession>
<evidence type="ECO:0000256" key="1">
    <source>
        <dbReference type="SAM" id="Phobius"/>
    </source>
</evidence>
<keyword evidence="3" id="KW-1185">Reference proteome</keyword>
<dbReference type="Pfam" id="PF19473">
    <property type="entry name" value="DUF6010"/>
    <property type="match status" value="1"/>
</dbReference>
<organism evidence="2 3">
    <name type="scientific">Pedococcus cremeus</name>
    <dbReference type="NCBI Taxonomy" id="587636"/>
    <lineage>
        <taxon>Bacteria</taxon>
        <taxon>Bacillati</taxon>
        <taxon>Actinomycetota</taxon>
        <taxon>Actinomycetes</taxon>
        <taxon>Micrococcales</taxon>
        <taxon>Intrasporangiaceae</taxon>
        <taxon>Pedococcus</taxon>
    </lineage>
</organism>
<feature type="transmembrane region" description="Helical" evidence="1">
    <location>
        <begin position="97"/>
        <end position="117"/>
    </location>
</feature>
<dbReference type="Proteomes" id="UP000199019">
    <property type="component" value="Unassembled WGS sequence"/>
</dbReference>
<sequence>MATTTPGTATPLLATATTATTATTAACEPAQPSTRRPWLLRRWPTGVGLVLAVASVAAMTLLPEPARPWVGAWWVLTAEVVYLSWGTARGDLGERRWLTAETAGVLAFGAVALAVVAVDPSSAAHVMAAGWLAHALWDVAHHRADKVVPRWYAEACLATDLTVAASLLTIGLV</sequence>
<dbReference type="RefSeq" id="WP_091756988.1">
    <property type="nucleotide sequence ID" value="NZ_FOHB01000002.1"/>
</dbReference>
<evidence type="ECO:0000313" key="2">
    <source>
        <dbReference type="EMBL" id="SER96476.1"/>
    </source>
</evidence>
<protein>
    <submittedName>
        <fullName evidence="2">Uncharacterized protein</fullName>
    </submittedName>
</protein>
<keyword evidence="1" id="KW-0812">Transmembrane</keyword>